<dbReference type="AlphaFoldDB" id="A0A9D7SVI9"/>
<evidence type="ECO:0000256" key="1">
    <source>
        <dbReference type="ARBA" id="ARBA00022737"/>
    </source>
</evidence>
<dbReference type="Gene3D" id="2.60.40.10">
    <property type="entry name" value="Immunoglobulins"/>
    <property type="match status" value="1"/>
</dbReference>
<dbReference type="InterPro" id="IPR026444">
    <property type="entry name" value="Secre_tail"/>
</dbReference>
<dbReference type="InterPro" id="IPR013783">
    <property type="entry name" value="Ig-like_fold"/>
</dbReference>
<feature type="domain" description="HYR" evidence="2">
    <location>
        <begin position="1"/>
        <end position="56"/>
    </location>
</feature>
<dbReference type="InterPro" id="IPR057078">
    <property type="entry name" value="HYR-4C"/>
</dbReference>
<proteinExistence type="predicted"/>
<name>A0A9D7SVI9_9BACT</name>
<comment type="caution">
    <text evidence="3">The sequence shown here is derived from an EMBL/GenBank/DDBJ whole genome shotgun (WGS) entry which is preliminary data.</text>
</comment>
<sequence length="1129" mass="121881">MDRYLQLTIVQRQLLPKVSGPVQGSIFPVGTTLIVYRATDSAGNSSTCSFTVTVIDNQPPTITCPAALTVQCASLVPVSTTPIAVDNCGISSVSLISEVITNQTCANRLTLRRTYRATDLSGNTTTCSQIITVFDNTPPTITIIDPLLSGVPNGGTFEVQCQGQNPNWDLPTFSTGSVSVMDNCTGGSTVAFNETLQNVGNCAVNGYINLYRLQWTATDACGNSSSVNVYMKLVDKIPPVIHGVPADISVNCDEIPAPPTDIYATDDCLCACILTYSQSNPAPGCQDGQVIKRTWTAKDDCGNQAVAVQNITLIDIKGPELLITQSEIAGAQDGAVFEYTCNEGGIPEFYDQMSAGSVYVTPSCGTAQVSFDRDQNFANNCEFWGYIEQKKLHWAGIDQCGNKTSLTIYARLVDHEAPVLIGVPDIVCADDPALKNVDATDNCGHPSIRYWDLTVRNPCGNGFAVQRTYEAYDDCGNITRDTAILITNDHTHPNLKFVNPLLANLQFGEILIIECSGSEDAYSRFGPQDAVVQDGCSVGSTIYFKEKITQSGSCTNGVLAVLQLEWSSTDICGNLTIESVTAHVVDHTPPVLLNFKSEVSIGCNEALPEVIANDNCGEVVVTTTQSIVPGGCTNQYDVVRVITAQDPCGNTTTQSQTIHVGNANGPIISGVQEELCDNLFMPNVTAYDPCSEQYVQVTMTQDTLQTTCREGYVIERTWSAADACGHIAQAKQRIIVGDRTPPEIQIPSYSVIRNFLDNGYSLVYLSQKDIVERLNDLDESSISVQDDCDRLITPSFNVEISYADNCQTDGYYERRHYSWIASDLCGNVSELSFSVDIMDDIAPVFIDVPESATYICQQLPAEPYILTDDPAGPVSIEYTQSINPGVGPGAYDVVRLWVATDACGNSSSAEQHISWIPDTFLSCDIFLPSSVSCNTHGVPISSGLSGGLGGITYSWEVLGEECFIQSGQGTDEIQMYIGFSPADIILHVADAYGCSTNCAATLECNTPAPNPIVGTIPSLNPVTLSNPVLVNGISKIDEVKSPKLTQLNLWPNPARGTVNVSFDADMDQEVNFTLTNLMGQIMLVDKFDANRGFNTYKLDVSGIPEGSYMMGLKTTGEMYTKIVVVLRHE</sequence>
<protein>
    <submittedName>
        <fullName evidence="3">HYR domain-containing protein</fullName>
    </submittedName>
</protein>
<reference evidence="3 4" key="1">
    <citation type="submission" date="2020-10" db="EMBL/GenBank/DDBJ databases">
        <title>Connecting structure to function with the recovery of over 1000 high-quality activated sludge metagenome-assembled genomes encoding full-length rRNA genes using long-read sequencing.</title>
        <authorList>
            <person name="Singleton C.M."/>
            <person name="Petriglieri F."/>
            <person name="Kristensen J.M."/>
            <person name="Kirkegaard R.H."/>
            <person name="Michaelsen T.Y."/>
            <person name="Andersen M.H."/>
            <person name="Karst S.M."/>
            <person name="Dueholm M.S."/>
            <person name="Nielsen P.H."/>
            <person name="Albertsen M."/>
        </authorList>
    </citation>
    <scope>NUCLEOTIDE SEQUENCE [LARGE SCALE GENOMIC DNA]</scope>
    <source>
        <strain evidence="3">Ribe_18-Q3-R11-54_MAXAC.273</strain>
    </source>
</reference>
<evidence type="ECO:0000259" key="2">
    <source>
        <dbReference type="PROSITE" id="PS50825"/>
    </source>
</evidence>
<dbReference type="PANTHER" id="PTHR46343">
    <property type="entry name" value="HYR DOMAIN-CONTAINING PROTEIN"/>
    <property type="match status" value="1"/>
</dbReference>
<evidence type="ECO:0000313" key="4">
    <source>
        <dbReference type="Proteomes" id="UP000808337"/>
    </source>
</evidence>
<organism evidence="3 4">
    <name type="scientific">Candidatus Opimibacter skivensis</name>
    <dbReference type="NCBI Taxonomy" id="2982028"/>
    <lineage>
        <taxon>Bacteria</taxon>
        <taxon>Pseudomonadati</taxon>
        <taxon>Bacteroidota</taxon>
        <taxon>Saprospiria</taxon>
        <taxon>Saprospirales</taxon>
        <taxon>Saprospiraceae</taxon>
        <taxon>Candidatus Opimibacter</taxon>
    </lineage>
</organism>
<dbReference type="Pfam" id="PF02494">
    <property type="entry name" value="HYR"/>
    <property type="match status" value="1"/>
</dbReference>
<keyword evidence="1" id="KW-0677">Repeat</keyword>
<evidence type="ECO:0000313" key="3">
    <source>
        <dbReference type="EMBL" id="MBK9982996.1"/>
    </source>
</evidence>
<gene>
    <name evidence="3" type="ORF">IPP15_11335</name>
</gene>
<dbReference type="PROSITE" id="PS50825">
    <property type="entry name" value="HYR"/>
    <property type="match status" value="1"/>
</dbReference>
<dbReference type="PANTHER" id="PTHR46343:SF2">
    <property type="entry name" value="SUSHI_VON WILLEBRAND FACTOR TYPE A_EGF_PENTRAXIN DOMAIN-CONTAINING 1"/>
    <property type="match status" value="1"/>
</dbReference>
<dbReference type="Pfam" id="PF23237">
    <property type="entry name" value="HYR_4C"/>
    <property type="match status" value="1"/>
</dbReference>
<dbReference type="InterPro" id="IPR043555">
    <property type="entry name" value="SRPX-like"/>
</dbReference>
<dbReference type="Pfam" id="PF18962">
    <property type="entry name" value="Por_Secre_tail"/>
    <property type="match status" value="1"/>
</dbReference>
<dbReference type="EMBL" id="JADKGY010000008">
    <property type="protein sequence ID" value="MBK9982996.1"/>
    <property type="molecule type" value="Genomic_DNA"/>
</dbReference>
<dbReference type="Proteomes" id="UP000808337">
    <property type="component" value="Unassembled WGS sequence"/>
</dbReference>
<accession>A0A9D7SVI9</accession>
<dbReference type="InterPro" id="IPR003410">
    <property type="entry name" value="HYR_dom"/>
</dbReference>
<dbReference type="NCBIfam" id="TIGR04183">
    <property type="entry name" value="Por_Secre_tail"/>
    <property type="match status" value="1"/>
</dbReference>